<dbReference type="Pfam" id="PF13715">
    <property type="entry name" value="CarbopepD_reg_2"/>
    <property type="match status" value="1"/>
</dbReference>
<protein>
    <recommendedName>
        <fullName evidence="4">Carboxypeptidase-like regulatory domain-containing protein</fullName>
    </recommendedName>
</protein>
<dbReference type="InterPro" id="IPR043741">
    <property type="entry name" value="DUF5686"/>
</dbReference>
<dbReference type="OrthoDB" id="983143at2"/>
<comment type="caution">
    <text evidence="2">The sequence shown here is derived from an EMBL/GenBank/DDBJ whole genome shotgun (WGS) entry which is preliminary data.</text>
</comment>
<sequence length="825" mass="94512">MLRTNLFRLLYFFFCFLFFHHTSNGQIKGQVTDGENNPLPFVSIYYEGSINGTISNDNGFYELEVASPGTYTIVFKYLGFTTKKKQITVTGTAFTLNISLEPENITLNEVAITAKENPANRVIQNAIESRKKYQKELQNFTASFYSKGLIKIKDAPERILGQDVGDLGGGLDSTRSGIVYLSETISDISKRNNDFKEKIIASKVSGDDNGFSFNTSTDVNFSFYENTVELGNQLISPIADNAFNYYRYRLLGTFYDDLGNLVNQIQVIPRRPKDRVFNGTIYIIEDNWAIYAVELAVTGEQAKIIPVDTFFIKQSFNYLKSADTWLKTLQSFDFKYNIFGFKGEGRFTAGYKNYELQPNFTKKTFGNEVLSFVDNANKKDSIFWNTVRPVPLTQEERSDYVVKDSLQVIRESQQYLDSVDAKGNKFGIGSLFFGYTHSNTFKEKYFTVSSLISALQFNTVQGWHTGLNFDYTKLNEEKGTRLNLGIDFDYGFSDRRFRPVGSVSYRFNTFSRPFLRLRVGNQALQFNNEEPIKPLGNTFASLFFEDNLAKFYDKTFAEVYYQQEIVNGIYTFLNVGFEKRQPLFNTADYVLIDDEDDVYTSNNPLQPDNFVDPAIATHEIIKLSLTTRIRFGQKYQNYPDGKFNLTNDSYPTLYLGYETGFASSNPSNNYSQFKARLAQDFPVGDKGRFFYNLKAGTFINADNISFVDFQHFNGNRTRVTRLNYLNSFFFLPYYDFSTNGQYFEGHAEHNFQGFIMNKIPLLKKLGSHLIISGKVLSTENTSAYTEFGVALGNLGWKKFRFLRVGFVQGHFQGITERGVNFGIQF</sequence>
<organism evidence="2 3">
    <name type="scientific">Croceitalea dokdonensis DOKDO 023</name>
    <dbReference type="NCBI Taxonomy" id="1300341"/>
    <lineage>
        <taxon>Bacteria</taxon>
        <taxon>Pseudomonadati</taxon>
        <taxon>Bacteroidota</taxon>
        <taxon>Flavobacteriia</taxon>
        <taxon>Flavobacteriales</taxon>
        <taxon>Flavobacteriaceae</taxon>
        <taxon>Croceitalea</taxon>
    </lineage>
</organism>
<evidence type="ECO:0000313" key="2">
    <source>
        <dbReference type="EMBL" id="KPM33658.1"/>
    </source>
</evidence>
<keyword evidence="3" id="KW-1185">Reference proteome</keyword>
<dbReference type="RefSeq" id="WP_054557809.1">
    <property type="nucleotide sequence ID" value="NZ_LDJX01000001.1"/>
</dbReference>
<dbReference type="InterPro" id="IPR008969">
    <property type="entry name" value="CarboxyPept-like_regulatory"/>
</dbReference>
<dbReference type="PATRIC" id="fig|1300341.3.peg.556"/>
<evidence type="ECO:0000256" key="1">
    <source>
        <dbReference type="SAM" id="SignalP"/>
    </source>
</evidence>
<dbReference type="AlphaFoldDB" id="A0A0P7B4K6"/>
<evidence type="ECO:0008006" key="4">
    <source>
        <dbReference type="Google" id="ProtNLM"/>
    </source>
</evidence>
<keyword evidence="1" id="KW-0732">Signal</keyword>
<name>A0A0P7B4K6_9FLAO</name>
<dbReference type="Gene3D" id="2.60.40.1120">
    <property type="entry name" value="Carboxypeptidase-like, regulatory domain"/>
    <property type="match status" value="1"/>
</dbReference>
<evidence type="ECO:0000313" key="3">
    <source>
        <dbReference type="Proteomes" id="UP000050280"/>
    </source>
</evidence>
<dbReference type="SUPFAM" id="SSF49464">
    <property type="entry name" value="Carboxypeptidase regulatory domain-like"/>
    <property type="match status" value="1"/>
</dbReference>
<dbReference type="Proteomes" id="UP000050280">
    <property type="component" value="Unassembled WGS sequence"/>
</dbReference>
<feature type="chain" id="PRO_5006135376" description="Carboxypeptidase-like regulatory domain-containing protein" evidence="1">
    <location>
        <begin position="26"/>
        <end position="825"/>
    </location>
</feature>
<feature type="signal peptide" evidence="1">
    <location>
        <begin position="1"/>
        <end position="25"/>
    </location>
</feature>
<dbReference type="STRING" id="1300341.I595_562"/>
<reference evidence="2 3" key="1">
    <citation type="submission" date="2015-09" db="EMBL/GenBank/DDBJ databases">
        <title>Genome sequence of the marine flavobacterium Croceitalea dokdonensis DOKDO 023 that contains proton- and sodium-pumping rhodopsins.</title>
        <authorList>
            <person name="Kwon S.-K."/>
            <person name="Lee H.K."/>
            <person name="Kwak M.-J."/>
            <person name="Kim J.F."/>
        </authorList>
    </citation>
    <scope>NUCLEOTIDE SEQUENCE [LARGE SCALE GENOMIC DNA]</scope>
    <source>
        <strain evidence="2 3">DOKDO 023</strain>
    </source>
</reference>
<accession>A0A0P7B4K6</accession>
<gene>
    <name evidence="2" type="ORF">I595_562</name>
</gene>
<proteinExistence type="predicted"/>
<dbReference type="Pfam" id="PF18939">
    <property type="entry name" value="DUF5686"/>
    <property type="match status" value="1"/>
</dbReference>
<dbReference type="EMBL" id="LDJX01000001">
    <property type="protein sequence ID" value="KPM33658.1"/>
    <property type="molecule type" value="Genomic_DNA"/>
</dbReference>